<accession>A0A8S5Q4V3</accession>
<proteinExistence type="predicted"/>
<organism evidence="1">
    <name type="scientific">Siphoviridae sp. ctVif31</name>
    <dbReference type="NCBI Taxonomy" id="2825532"/>
    <lineage>
        <taxon>Viruses</taxon>
        <taxon>Duplodnaviria</taxon>
        <taxon>Heunggongvirae</taxon>
        <taxon>Uroviricota</taxon>
        <taxon>Caudoviricetes</taxon>
    </lineage>
</organism>
<sequence>MSVFSIPVTIGVNEEEIAKEIRKNVEDRVVEKITKEIKEVIYEKSTYGSRDTNEPLKRMVRMQIGEILEKNESVIVQEAAKALADKMIKTKAVKEAIKETIEKVQED</sequence>
<dbReference type="EMBL" id="BK015567">
    <property type="protein sequence ID" value="DAE13588.1"/>
    <property type="molecule type" value="Genomic_DNA"/>
</dbReference>
<evidence type="ECO:0000313" key="1">
    <source>
        <dbReference type="EMBL" id="DAE13588.1"/>
    </source>
</evidence>
<protein>
    <submittedName>
        <fullName evidence="1">Uncharacterized protein</fullName>
    </submittedName>
</protein>
<reference evidence="1" key="1">
    <citation type="journal article" date="2021" name="Proc. Natl. Acad. Sci. U.S.A.">
        <title>A Catalog of Tens of Thousands of Viruses from Human Metagenomes Reveals Hidden Associations with Chronic Diseases.</title>
        <authorList>
            <person name="Tisza M.J."/>
            <person name="Buck C.B."/>
        </authorList>
    </citation>
    <scope>NUCLEOTIDE SEQUENCE</scope>
    <source>
        <strain evidence="1">CtVif31</strain>
    </source>
</reference>
<name>A0A8S5Q4V3_9CAUD</name>